<feature type="signal peptide" evidence="2">
    <location>
        <begin position="1"/>
        <end position="19"/>
    </location>
</feature>
<keyword evidence="4" id="KW-1185">Reference proteome</keyword>
<dbReference type="EMBL" id="CP040442">
    <property type="protein sequence ID" value="QOW09208.1"/>
    <property type="molecule type" value="Genomic_DNA"/>
</dbReference>
<evidence type="ECO:0000256" key="1">
    <source>
        <dbReference type="ARBA" id="ARBA00022729"/>
    </source>
</evidence>
<dbReference type="NCBIfam" id="TIGR04183">
    <property type="entry name" value="Por_Secre_tail"/>
    <property type="match status" value="1"/>
</dbReference>
<sequence length="657" mass="73669">MKKLLCSVLVVGSFIFATAQTKIALHDQPTSSVQKKKSLKDYKRNHDLNRAQLFTGTISGKGGAVPANVTSKSVTPSASIYTQLWGEVKSVSQEEKQLFLINYNYGVDAKVTVRLLDDQINVTKSFTVALPESANNFGMLNEYYYDADGKRNFMIYVHHFVGNGGPENQRDSVFIVTETGEIVATLDGFGAKVVETSTGRKIMTFHDEEDQMLISNYNIADFSLDKSMAIPFDLLNFMSGSPANFMNVKGVPSMVLAHYEKLFMDNDTFEVFPDNHLIVGIYDFDLNLKKSIALDISSAYPEEPYTIPMAEFGMFYGYGKYDVTDKTFNDDEAIEVLYSVYYFDLLGDREWNHYFVGDENGNRIRSLEKDIIGRVELQELPGHDDQIGLFIGDDEMVGGLNMFNMKSWTSAYEFPAYYNGELLSLNFNRMPVGDSYDYLFGMPDLDVVGAQSFGKINHYDSQGQFKKATKLSLGENVMNFTPLLYDQAMTPNLYLNDNQPTYTYVSKHLAGGKAYNILRVAKNETEIIFEAQGDNTKGDLVGSSYITDSNDNIKKLALLYTTGNYNMTIDFHDLPFTALNTQSTSLKNSLLVYVDKTSNTVRWNETSNSYAVYSMSGSLIRQGGKGESFSTAGLPKGVYVLMITTPKGEKLTKRFIL</sequence>
<proteinExistence type="predicted"/>
<feature type="chain" id="PRO_5032307133" evidence="2">
    <location>
        <begin position="20"/>
        <end position="657"/>
    </location>
</feature>
<name>A0A7M2Y4P4_9FLAO</name>
<dbReference type="RefSeq" id="WP_193812421.1">
    <property type="nucleotide sequence ID" value="NZ_CP040442.1"/>
</dbReference>
<evidence type="ECO:0000313" key="4">
    <source>
        <dbReference type="Proteomes" id="UP000594195"/>
    </source>
</evidence>
<dbReference type="AlphaFoldDB" id="A0A7M2Y4P4"/>
<reference evidence="3 4" key="1">
    <citation type="submission" date="2019-05" db="EMBL/GenBank/DDBJ databases">
        <title>Chryseobacterium sp. isolated from King George Island, maritime Antarctica.</title>
        <authorList>
            <person name="Peng X."/>
        </authorList>
    </citation>
    <scope>NUCLEOTIDE SEQUENCE [LARGE SCALE GENOMIC DNA]</scope>
    <source>
        <strain evidence="3 4">7-3A</strain>
    </source>
</reference>
<organism evidence="3 4">
    <name type="scientific">Kaistella flava</name>
    <name type="common">ex Peng et al. 2021</name>
    <dbReference type="NCBI Taxonomy" id="2038776"/>
    <lineage>
        <taxon>Bacteria</taxon>
        <taxon>Pseudomonadati</taxon>
        <taxon>Bacteroidota</taxon>
        <taxon>Flavobacteriia</taxon>
        <taxon>Flavobacteriales</taxon>
        <taxon>Weeksellaceae</taxon>
        <taxon>Chryseobacterium group</taxon>
        <taxon>Kaistella</taxon>
    </lineage>
</organism>
<accession>A0A7M2Y4P4</accession>
<gene>
    <name evidence="3" type="ORF">Q73A0000_01975</name>
</gene>
<dbReference type="Proteomes" id="UP000594195">
    <property type="component" value="Chromosome"/>
</dbReference>
<protein>
    <submittedName>
        <fullName evidence="3">T9SS type A sorting domain-containing protein</fullName>
    </submittedName>
</protein>
<evidence type="ECO:0000256" key="2">
    <source>
        <dbReference type="SAM" id="SignalP"/>
    </source>
</evidence>
<keyword evidence="1 2" id="KW-0732">Signal</keyword>
<dbReference type="InterPro" id="IPR026444">
    <property type="entry name" value="Secre_tail"/>
</dbReference>
<evidence type="ECO:0000313" key="3">
    <source>
        <dbReference type="EMBL" id="QOW09208.1"/>
    </source>
</evidence>
<dbReference type="KEGG" id="kfa:Q73A0000_01975"/>